<dbReference type="AlphaFoldDB" id="A0A0G0AEZ4"/>
<keyword evidence="1" id="KW-0472">Membrane</keyword>
<dbReference type="InterPro" id="IPR008037">
    <property type="entry name" value="Pacifastin_dom"/>
</dbReference>
<dbReference type="Gene3D" id="2.10.70.10">
    <property type="entry name" value="Complement Module, domain 1"/>
    <property type="match status" value="1"/>
</dbReference>
<dbReference type="Pfam" id="PF05375">
    <property type="entry name" value="Pacifastin_I"/>
    <property type="match status" value="1"/>
</dbReference>
<evidence type="ECO:0000259" key="2">
    <source>
        <dbReference type="Pfam" id="PF05375"/>
    </source>
</evidence>
<reference evidence="3 4" key="1">
    <citation type="journal article" date="2015" name="Nature">
        <title>rRNA introns, odd ribosomes, and small enigmatic genomes across a large radiation of phyla.</title>
        <authorList>
            <person name="Brown C.T."/>
            <person name="Hug L.A."/>
            <person name="Thomas B.C."/>
            <person name="Sharon I."/>
            <person name="Castelle C.J."/>
            <person name="Singh A."/>
            <person name="Wilkins M.J."/>
            <person name="Williams K.H."/>
            <person name="Banfield J.F."/>
        </authorList>
    </citation>
    <scope>NUCLEOTIDE SEQUENCE [LARGE SCALE GENOMIC DNA]</scope>
</reference>
<evidence type="ECO:0000256" key="1">
    <source>
        <dbReference type="SAM" id="Phobius"/>
    </source>
</evidence>
<accession>A0A0G0AEZ4</accession>
<evidence type="ECO:0000313" key="4">
    <source>
        <dbReference type="Proteomes" id="UP000034488"/>
    </source>
</evidence>
<dbReference type="GO" id="GO:0030414">
    <property type="term" value="F:peptidase inhibitor activity"/>
    <property type="evidence" value="ECO:0007669"/>
    <property type="project" value="InterPro"/>
</dbReference>
<comment type="caution">
    <text evidence="3">The sequence shown here is derived from an EMBL/GenBank/DDBJ whole genome shotgun (WGS) entry which is preliminary data.</text>
</comment>
<gene>
    <name evidence="3" type="ORF">UR47_C0002G0066</name>
</gene>
<evidence type="ECO:0000313" key="3">
    <source>
        <dbReference type="EMBL" id="KKP55349.1"/>
    </source>
</evidence>
<dbReference type="EMBL" id="LBPI01000002">
    <property type="protein sequence ID" value="KKP55349.1"/>
    <property type="molecule type" value="Genomic_DNA"/>
</dbReference>
<protein>
    <submittedName>
        <fullName evidence="3">Kielin/chordin-like protein</fullName>
    </submittedName>
</protein>
<keyword evidence="1" id="KW-1133">Transmembrane helix</keyword>
<name>A0A0G0AEZ4_9BACT</name>
<keyword evidence="1" id="KW-0812">Transmembrane</keyword>
<dbReference type="SUPFAM" id="SSF57603">
    <property type="entry name" value="FnI-like domain"/>
    <property type="match status" value="1"/>
</dbReference>
<sequence>MDEKKNNFLYGLSITLGTIVLGLISYIFYISNIASIKEPPRCEYNGWAYADKETYESQDGCNTCFCHTGETVCTQIACESTSIDLIDE</sequence>
<proteinExistence type="predicted"/>
<feature type="transmembrane region" description="Helical" evidence="1">
    <location>
        <begin position="7"/>
        <end position="29"/>
    </location>
</feature>
<dbReference type="Proteomes" id="UP000034488">
    <property type="component" value="Unassembled WGS sequence"/>
</dbReference>
<organism evidence="3 4">
    <name type="scientific">candidate division WS6 bacterium GW2011_GWB1_33_6</name>
    <dbReference type="NCBI Taxonomy" id="1619088"/>
    <lineage>
        <taxon>Bacteria</taxon>
        <taxon>Candidatus Dojkabacteria</taxon>
    </lineage>
</organism>
<feature type="domain" description="Pacifastin" evidence="2">
    <location>
        <begin position="58"/>
        <end position="81"/>
    </location>
</feature>